<feature type="region of interest" description="Disordered" evidence="1">
    <location>
        <begin position="58"/>
        <end position="162"/>
    </location>
</feature>
<sequence>MAWRGTGDAESGGNAEEPGKTHPAEDCCGDCATPHGHTMVPLCRKAWAWLERYTSDMTWSPKRKEKEKNMATTAQRRKRRRRSRCRALRKRLTKPSPTQSEEGKKLALQAAASLTEPDFLDGMGAGTNQDHDSDPRLSDSDLQASAPEDLPRVTTQTSDNII</sequence>
<feature type="compositionally biased region" description="Basic residues" evidence="1">
    <location>
        <begin position="75"/>
        <end position="93"/>
    </location>
</feature>
<dbReference type="EMBL" id="JANPWB010000007">
    <property type="protein sequence ID" value="KAJ1171535.1"/>
    <property type="molecule type" value="Genomic_DNA"/>
</dbReference>
<feature type="compositionally biased region" description="Basic and acidic residues" evidence="1">
    <location>
        <begin position="129"/>
        <end position="139"/>
    </location>
</feature>
<accession>A0AAV7T4J1</accession>
<organism evidence="2 3">
    <name type="scientific">Pleurodeles waltl</name>
    <name type="common">Iberian ribbed newt</name>
    <dbReference type="NCBI Taxonomy" id="8319"/>
    <lineage>
        <taxon>Eukaryota</taxon>
        <taxon>Metazoa</taxon>
        <taxon>Chordata</taxon>
        <taxon>Craniata</taxon>
        <taxon>Vertebrata</taxon>
        <taxon>Euteleostomi</taxon>
        <taxon>Amphibia</taxon>
        <taxon>Batrachia</taxon>
        <taxon>Caudata</taxon>
        <taxon>Salamandroidea</taxon>
        <taxon>Salamandridae</taxon>
        <taxon>Pleurodelinae</taxon>
        <taxon>Pleurodeles</taxon>
    </lineage>
</organism>
<evidence type="ECO:0000313" key="2">
    <source>
        <dbReference type="EMBL" id="KAJ1171535.1"/>
    </source>
</evidence>
<keyword evidence="3" id="KW-1185">Reference proteome</keyword>
<comment type="caution">
    <text evidence="2">The sequence shown here is derived from an EMBL/GenBank/DDBJ whole genome shotgun (WGS) entry which is preliminary data.</text>
</comment>
<feature type="region of interest" description="Disordered" evidence="1">
    <location>
        <begin position="1"/>
        <end position="24"/>
    </location>
</feature>
<dbReference type="Proteomes" id="UP001066276">
    <property type="component" value="Chromosome 4_1"/>
</dbReference>
<feature type="compositionally biased region" description="Polar residues" evidence="1">
    <location>
        <begin position="153"/>
        <end position="162"/>
    </location>
</feature>
<name>A0AAV7T4J1_PLEWA</name>
<proteinExistence type="predicted"/>
<evidence type="ECO:0000256" key="1">
    <source>
        <dbReference type="SAM" id="MobiDB-lite"/>
    </source>
</evidence>
<gene>
    <name evidence="2" type="ORF">NDU88_003396</name>
</gene>
<reference evidence="2" key="1">
    <citation type="journal article" date="2022" name="bioRxiv">
        <title>Sequencing and chromosome-scale assembly of the giantPleurodeles waltlgenome.</title>
        <authorList>
            <person name="Brown T."/>
            <person name="Elewa A."/>
            <person name="Iarovenko S."/>
            <person name="Subramanian E."/>
            <person name="Araus A.J."/>
            <person name="Petzold A."/>
            <person name="Susuki M."/>
            <person name="Suzuki K.-i.T."/>
            <person name="Hayashi T."/>
            <person name="Toyoda A."/>
            <person name="Oliveira C."/>
            <person name="Osipova E."/>
            <person name="Leigh N.D."/>
            <person name="Simon A."/>
            <person name="Yun M.H."/>
        </authorList>
    </citation>
    <scope>NUCLEOTIDE SEQUENCE</scope>
    <source>
        <strain evidence="2">20211129_DDA</strain>
        <tissue evidence="2">Liver</tissue>
    </source>
</reference>
<protein>
    <submittedName>
        <fullName evidence="2">Uncharacterized protein</fullName>
    </submittedName>
</protein>
<evidence type="ECO:0000313" key="3">
    <source>
        <dbReference type="Proteomes" id="UP001066276"/>
    </source>
</evidence>
<dbReference type="AlphaFoldDB" id="A0AAV7T4J1"/>